<dbReference type="GO" id="GO:0003989">
    <property type="term" value="F:acetyl-CoA carboxylase activity"/>
    <property type="evidence" value="ECO:0007669"/>
    <property type="project" value="InterPro"/>
</dbReference>
<dbReference type="EMBL" id="CAJOAY010036536">
    <property type="protein sequence ID" value="CAF4457875.1"/>
    <property type="molecule type" value="Genomic_DNA"/>
</dbReference>
<evidence type="ECO:0000259" key="1">
    <source>
        <dbReference type="Pfam" id="PF08326"/>
    </source>
</evidence>
<feature type="domain" description="Acetyl-CoA carboxylase central" evidence="1">
    <location>
        <begin position="7"/>
        <end position="73"/>
    </location>
</feature>
<sequence>ATEKPGAQIDEATNLIYVFIKDDANLQQNLKLEDVFLEFVQSKKQVCTAKNIRRVTFSLATQRQFPIYYTYRKRLT</sequence>
<comment type="caution">
    <text evidence="2">The sequence shown here is derived from an EMBL/GenBank/DDBJ whole genome shotgun (WGS) entry which is preliminary data.</text>
</comment>
<protein>
    <recommendedName>
        <fullName evidence="1">Acetyl-CoA carboxylase central domain-containing protein</fullName>
    </recommendedName>
</protein>
<dbReference type="Proteomes" id="UP000663881">
    <property type="component" value="Unassembled WGS sequence"/>
</dbReference>
<feature type="non-terminal residue" evidence="2">
    <location>
        <position position="76"/>
    </location>
</feature>
<evidence type="ECO:0000313" key="3">
    <source>
        <dbReference type="Proteomes" id="UP000663881"/>
    </source>
</evidence>
<dbReference type="Pfam" id="PF08326">
    <property type="entry name" value="ACC_central"/>
    <property type="match status" value="1"/>
</dbReference>
<feature type="non-terminal residue" evidence="2">
    <location>
        <position position="1"/>
    </location>
</feature>
<proteinExistence type="predicted"/>
<dbReference type="GO" id="GO:0005524">
    <property type="term" value="F:ATP binding"/>
    <property type="evidence" value="ECO:0007669"/>
    <property type="project" value="InterPro"/>
</dbReference>
<dbReference type="GO" id="GO:0006633">
    <property type="term" value="P:fatty acid biosynthetic process"/>
    <property type="evidence" value="ECO:0007669"/>
    <property type="project" value="InterPro"/>
</dbReference>
<dbReference type="AlphaFoldDB" id="A0A820STM1"/>
<accession>A0A820STM1</accession>
<organism evidence="2 3">
    <name type="scientific">Adineta steineri</name>
    <dbReference type="NCBI Taxonomy" id="433720"/>
    <lineage>
        <taxon>Eukaryota</taxon>
        <taxon>Metazoa</taxon>
        <taxon>Spiralia</taxon>
        <taxon>Gnathifera</taxon>
        <taxon>Rotifera</taxon>
        <taxon>Eurotatoria</taxon>
        <taxon>Bdelloidea</taxon>
        <taxon>Adinetida</taxon>
        <taxon>Adinetidae</taxon>
        <taxon>Adineta</taxon>
    </lineage>
</organism>
<reference evidence="2" key="1">
    <citation type="submission" date="2021-02" db="EMBL/GenBank/DDBJ databases">
        <authorList>
            <person name="Nowell W R."/>
        </authorList>
    </citation>
    <scope>NUCLEOTIDE SEQUENCE</scope>
</reference>
<dbReference type="InterPro" id="IPR013537">
    <property type="entry name" value="AcCoA_COase_cen"/>
</dbReference>
<gene>
    <name evidence="2" type="ORF">OKA104_LOCUS54522</name>
</gene>
<name>A0A820STM1_9BILA</name>
<evidence type="ECO:0000313" key="2">
    <source>
        <dbReference type="EMBL" id="CAF4457875.1"/>
    </source>
</evidence>